<dbReference type="Proteomes" id="UP000297948">
    <property type="component" value="Unassembled WGS sequence"/>
</dbReference>
<keyword evidence="3" id="KW-1185">Reference proteome</keyword>
<gene>
    <name evidence="2" type="ORF">E4099_07605</name>
</gene>
<dbReference type="NCBIfam" id="TIGR03696">
    <property type="entry name" value="Rhs_assc_core"/>
    <property type="match status" value="1"/>
</dbReference>
<dbReference type="InterPro" id="IPR022385">
    <property type="entry name" value="Rhs_assc_core"/>
</dbReference>
<comment type="caution">
    <text evidence="2">The sequence shown here is derived from an EMBL/GenBank/DDBJ whole genome shotgun (WGS) entry which is preliminary data.</text>
</comment>
<dbReference type="PANTHER" id="PTHR32305">
    <property type="match status" value="1"/>
</dbReference>
<dbReference type="RefSeq" id="WP_135338182.1">
    <property type="nucleotide sequence ID" value="NZ_JBHLTX010000025.1"/>
</dbReference>
<accession>A0A4Z0HA68</accession>
<dbReference type="InterPro" id="IPR050708">
    <property type="entry name" value="T6SS_VgrG/RHS"/>
</dbReference>
<dbReference type="Pfam" id="PF05593">
    <property type="entry name" value="RHS_repeat"/>
    <property type="match status" value="1"/>
</dbReference>
<dbReference type="EMBL" id="SRID01000044">
    <property type="protein sequence ID" value="TGB14964.1"/>
    <property type="molecule type" value="Genomic_DNA"/>
</dbReference>
<sequence>MVASLIQAVGFASTAEAAGKGIPKVADPDKPVEGKSVSNLRPRKVQKGPRTPQKAPKAKWPKADDAVVTLPAPGTRASEPVQAKGLPIQLNTPSKKQSRKPFDGKVATRVLSQKAARKAGVEGLLFTLQPQTANDAGSVGATVDYGDFAEAYGGNYGARLTLVELPACALTTPGKATCRTGTPIATVNDTEKQTLTARGVSLSAGAPVVLAAIAGDSAKTGDFKATPLSPSAAWSTDLNTGDFSWSYGIPVPDVPGDMAPKLGLSYSSGSIDGRTGNTNNQSSWVGDGFELSPGFIERRYKPCSEDGVKNADGSKPGDQCWGYDNAIITFNGKGGELVPTGKDDEFKFRQDDGSRIAHLKSTSRGNGDNDGEYWRVTDPEGNRYYFGYNRLNGWAEGKETTDSTWTVPVFGDDSGEPCHGDTFAESWCQQAWRWNLDYAIDTRGNAITYYYNKEENSYGRNLKAADDTRYTRGGYIDRIEYGVQWDQVYTTKALAKVDFTSSERCIPDASTDCSSISKDSFYWYDTPWDMNCEEGTDCDQGRLAPSFWTRKRLTGITTQVLQSDGSYSKIDSWKLTHRWGQADIDYQLLLDSIQRTGHTATPEITLPKTSFAYTQLANRMDAIGDGYAPFVKDRLSVISDDHSGQVDVNYSGEACSPSSLPTPQTNTTRCFPQMLGGSDTEDPERHWFNKYVVKSVTATDRTGGAPDSVTAYDYLDGAAWHYDDDDGLTKEKYKTWSQWRGYGHVRVKTGGQGGEPALKTQAESYFLRGMDGDRKDTSGGTKSVSVTLDEGEGDPITDDPSSAGFSYKTVQYSGPGGKVLEKTIKRPWHHETAKKVRAWGTVTADFTGTANSKTYTSLDDGAGSKWRTTSTSTRYDTVAGRPIEVDDQGDTSTTTDDQCTRTTYATNTTDNILALPSRQETVAVSCATTPDRSKDGVVISDERTAYDGGAYDAAPTVGDATASAVLKKHDGTTATYLEQATTYDAYGRPLKVTDLSANVTATEGSTPSRTARNDGLTTTTAYSPASGFPTSITTTTPPANPLDAASAQTTTTTYDTLRGLPTGEKDTNSKTESYTYDALGRADKVWLANRKTGQTPSYDFDYFVEDGKPVAIRTLTLNNEGGQVPAYALYDGLLRARQTQDIGPDGGRLLTDTFYDERGQVTRTFETYYAEGNPNRELFKPADALSVETQTRTTYDGLSRPIEIEQVAGNGDGDGSSVLNTTKTIYGGDRTTIIPPVGGTATTTLTDARGQTTELRQHHTRSASAAYDTTKYRYTPSGEISEVTDPAGNQWTYKYDQLGRQTTTTDPDKGKTESTYDDRSLLVTTKDARGTVLYREYDQLGRQTKLRQTDASGPLRAEWTYDTVTGAKGQPASSSRYVGEKKYTSEVTQYDQLYRPLRTSVTIPDSEGALAGIYQSGISYKPSGLVAGVSYSAAGSLPGGGYNYTYDAALRPISLLGDGYQSDTIYSLTGKPLQYFFGSTAAGAKKASLANTYEWGTQRLANSRVERDDVLGVDRSTSYRYDEAGNVLSVSDVSRAGTDNQCFTYDYLRRLTEAWAEGDTNCAESPSADVVGGVAPYWHSYTYDQVGNRKTETLHDLTGDTAKDTKRTYTYPAAGTSQPHTLSEVTQSGPSGTSKTSYDYDEVGNTTDRMINGDTQKLEWDAEGHLAKVTQPVEGKADEVTEYLYDADGNRLIARGPNETTLYLGQGELVLPNGATKAKATRYIDLGSGSQAVQSDDGTISITIADHLGTGQLAVKISNLDLSQRRTMPFGATRGDSTGTWPGTKGFVGGTDDTATTGLTHLGAREYDPTTGRFISVDPIMDLADPQQMHGYVYANNNPATLADPGGLRPLGPTGSGSTADEAYYRETGKQGSGWFVDSYGGWSYKDVQFISGSLGSKKDGRFVSYSWSYEARAHGKTKTSGSSWKSWDRQKGNGGLVGFAQNYAQNFIADVKSGPLAAVLQGDFKEAWRRLNACTNPDQDGRCTQIGEVSSGPSRGLRGAFPKPGPRLFPHGFGSAAQFKEFSASLKSGLKEAGHGDAVPVFQGSSVTGRSFESGKPFGSHSDFDVALTGTDILARAKAAGISLRSGGTRTGPLKGSDLHKMGLNDLAESLSAAAHRPVHFMIYGSTEAATRRAPSIVVR</sequence>
<feature type="compositionally biased region" description="Polar residues" evidence="1">
    <location>
        <begin position="1615"/>
        <end position="1637"/>
    </location>
</feature>
<dbReference type="Gene3D" id="2.180.10.10">
    <property type="entry name" value="RHS repeat-associated core"/>
    <property type="match status" value="2"/>
</dbReference>
<feature type="region of interest" description="Disordered" evidence="1">
    <location>
        <begin position="770"/>
        <end position="804"/>
    </location>
</feature>
<evidence type="ECO:0000313" key="3">
    <source>
        <dbReference type="Proteomes" id="UP000297948"/>
    </source>
</evidence>
<feature type="region of interest" description="Disordered" evidence="1">
    <location>
        <begin position="17"/>
        <end position="62"/>
    </location>
</feature>
<name>A0A4Z0HA68_9ACTN</name>
<dbReference type="OrthoDB" id="291011at2"/>
<dbReference type="InterPro" id="IPR006530">
    <property type="entry name" value="YD"/>
</dbReference>
<feature type="region of interest" description="Disordered" evidence="1">
    <location>
        <begin position="1611"/>
        <end position="1645"/>
    </location>
</feature>
<reference evidence="2 3" key="1">
    <citation type="submission" date="2019-03" db="EMBL/GenBank/DDBJ databases">
        <authorList>
            <person name="Gonzalez-Pimentel J.L."/>
        </authorList>
    </citation>
    <scope>NUCLEOTIDE SEQUENCE [LARGE SCALE GENOMIC DNA]</scope>
    <source>
        <strain evidence="2 3">JCM 31289</strain>
    </source>
</reference>
<evidence type="ECO:0000256" key="1">
    <source>
        <dbReference type="SAM" id="MobiDB-lite"/>
    </source>
</evidence>
<dbReference type="NCBIfam" id="TIGR01643">
    <property type="entry name" value="YD_repeat_2x"/>
    <property type="match status" value="1"/>
</dbReference>
<protein>
    <submittedName>
        <fullName evidence="2">Sugar-binding protein</fullName>
    </submittedName>
</protein>
<evidence type="ECO:0000313" key="2">
    <source>
        <dbReference type="EMBL" id="TGB14964.1"/>
    </source>
</evidence>
<dbReference type="PANTHER" id="PTHR32305:SF17">
    <property type="entry name" value="TRNA NUCLEASE WAPA"/>
    <property type="match status" value="1"/>
</dbReference>
<proteinExistence type="predicted"/>
<dbReference type="InterPro" id="IPR031325">
    <property type="entry name" value="RHS_repeat"/>
</dbReference>
<organism evidence="2 3">
    <name type="scientific">Streptomyces palmae</name>
    <dbReference type="NCBI Taxonomy" id="1701085"/>
    <lineage>
        <taxon>Bacteria</taxon>
        <taxon>Bacillati</taxon>
        <taxon>Actinomycetota</taxon>
        <taxon>Actinomycetes</taxon>
        <taxon>Kitasatosporales</taxon>
        <taxon>Streptomycetaceae</taxon>
        <taxon>Streptomyces</taxon>
    </lineage>
</organism>